<dbReference type="InterPro" id="IPR038770">
    <property type="entry name" value="Na+/solute_symporter_sf"/>
</dbReference>
<comment type="similarity">
    <text evidence="2 8">Belongs to the arsenical resistance-3 (ACR3) (TC 2.A.59) family.</text>
</comment>
<name>A0A642V1W0_9ASCO</name>
<dbReference type="OrthoDB" id="187348at2759"/>
<keyword evidence="11" id="KW-1185">Reference proteome</keyword>
<feature type="transmembrane region" description="Helical" evidence="9">
    <location>
        <begin position="28"/>
        <end position="47"/>
    </location>
</feature>
<keyword evidence="3 8" id="KW-0813">Transport</keyword>
<dbReference type="EMBL" id="SWFS01000291">
    <property type="protein sequence ID" value="KAA8911195.1"/>
    <property type="molecule type" value="Genomic_DNA"/>
</dbReference>
<feature type="transmembrane region" description="Helical" evidence="9">
    <location>
        <begin position="59"/>
        <end position="79"/>
    </location>
</feature>
<dbReference type="AlphaFoldDB" id="A0A642V1W0"/>
<sequence length="413" mass="45939">MVCCGSDGNRTTSELKEVFKGLGWVEKLLPLWILLAMILGTLLSVYVPSSHEAFKGASWHGVSAPLVVGLVIMMVPPLCKVEWENFIPYIRQPHIWKQIVISLVLNWIFAPFFMLGVAWATLPDLPEYRTGVIMTGLARCIAMVLIWNTIAKGDNTLCATLVVINSALQLVLYAPLQVLFCHVISGDSSSSLEYELVAQTVGIYLGIPLAIGLLIRLVGIVGFGKKTYNERILPVIGPWALIALLYTVIVIFIMQGYLMIRHIGNVFRTFVPLTLYFTFCWFGSVYLVRMINSHKFWRKPRTTSNDDSETGGATAEPLLCGCEKDMEARPKAWKKHCSADYNMTMTQAFTAASNNFELSIAVAVALYGPDSKQALAATVGPLIEVPVLLALSYLALYFRRKFLWTGLDDENNQ</sequence>
<dbReference type="GO" id="GO:0015105">
    <property type="term" value="F:arsenite transmembrane transporter activity"/>
    <property type="evidence" value="ECO:0007669"/>
    <property type="project" value="TreeGrafter"/>
</dbReference>
<dbReference type="NCBIfam" id="TIGR00832">
    <property type="entry name" value="acr3"/>
    <property type="match status" value="1"/>
</dbReference>
<evidence type="ECO:0000256" key="7">
    <source>
        <dbReference type="ARBA" id="ARBA00023136"/>
    </source>
</evidence>
<proteinExistence type="inferred from homology"/>
<feature type="transmembrane region" description="Helical" evidence="9">
    <location>
        <begin position="374"/>
        <end position="398"/>
    </location>
</feature>
<comment type="caution">
    <text evidence="10">The sequence shown here is derived from an EMBL/GenBank/DDBJ whole genome shotgun (WGS) entry which is preliminary data.</text>
</comment>
<keyword evidence="4 8" id="KW-1003">Cell membrane</keyword>
<evidence type="ECO:0000256" key="1">
    <source>
        <dbReference type="ARBA" id="ARBA00004651"/>
    </source>
</evidence>
<evidence type="ECO:0000256" key="2">
    <source>
        <dbReference type="ARBA" id="ARBA00010110"/>
    </source>
</evidence>
<reference evidence="10" key="1">
    <citation type="journal article" date="2019" name="G3 (Bethesda)">
        <title>Genome Assemblies of Two Rare Opportunistic Yeast Pathogens: Diutina rugosa (syn. Candida rugosa) and Trichomonascus ciferrii (syn. Candida ciferrii).</title>
        <authorList>
            <person name="Mixao V."/>
            <person name="Saus E."/>
            <person name="Hansen A.P."/>
            <person name="Lass-Florl C."/>
            <person name="Gabaldon T."/>
        </authorList>
    </citation>
    <scope>NUCLEOTIDE SEQUENCE</scope>
    <source>
        <strain evidence="10">CBS 4856</strain>
    </source>
</reference>
<keyword evidence="7 8" id="KW-0472">Membrane</keyword>
<evidence type="ECO:0000313" key="11">
    <source>
        <dbReference type="Proteomes" id="UP000761534"/>
    </source>
</evidence>
<evidence type="ECO:0000256" key="3">
    <source>
        <dbReference type="ARBA" id="ARBA00022448"/>
    </source>
</evidence>
<feature type="transmembrane region" description="Helical" evidence="9">
    <location>
        <begin position="99"/>
        <end position="122"/>
    </location>
</feature>
<evidence type="ECO:0008006" key="12">
    <source>
        <dbReference type="Google" id="ProtNLM"/>
    </source>
</evidence>
<feature type="transmembrane region" description="Helical" evidence="9">
    <location>
        <begin position="196"/>
        <end position="223"/>
    </location>
</feature>
<feature type="transmembrane region" description="Helical" evidence="9">
    <location>
        <begin position="128"/>
        <end position="150"/>
    </location>
</feature>
<dbReference type="Gene3D" id="1.20.1530.20">
    <property type="match status" value="1"/>
</dbReference>
<evidence type="ECO:0000256" key="5">
    <source>
        <dbReference type="ARBA" id="ARBA00022692"/>
    </source>
</evidence>
<comment type="subcellular location">
    <subcellularLocation>
        <location evidence="1 8">Cell membrane</location>
        <topology evidence="1 8">Multi-pass membrane protein</topology>
    </subcellularLocation>
</comment>
<feature type="transmembrane region" description="Helical" evidence="9">
    <location>
        <begin position="348"/>
        <end position="368"/>
    </location>
</feature>
<feature type="transmembrane region" description="Helical" evidence="9">
    <location>
        <begin position="157"/>
        <end position="176"/>
    </location>
</feature>
<feature type="transmembrane region" description="Helical" evidence="9">
    <location>
        <begin position="270"/>
        <end position="291"/>
    </location>
</feature>
<keyword evidence="5 8" id="KW-0812">Transmembrane</keyword>
<organism evidence="10 11">
    <name type="scientific">Trichomonascus ciferrii</name>
    <dbReference type="NCBI Taxonomy" id="44093"/>
    <lineage>
        <taxon>Eukaryota</taxon>
        <taxon>Fungi</taxon>
        <taxon>Dikarya</taxon>
        <taxon>Ascomycota</taxon>
        <taxon>Saccharomycotina</taxon>
        <taxon>Dipodascomycetes</taxon>
        <taxon>Dipodascales</taxon>
        <taxon>Trichomonascaceae</taxon>
        <taxon>Trichomonascus</taxon>
        <taxon>Trichomonascus ciferrii complex</taxon>
    </lineage>
</organism>
<evidence type="ECO:0000256" key="6">
    <source>
        <dbReference type="ARBA" id="ARBA00022989"/>
    </source>
</evidence>
<dbReference type="PIRSF" id="PIRSF005508">
    <property type="entry name" value="Acr3"/>
    <property type="match status" value="1"/>
</dbReference>
<dbReference type="Pfam" id="PF01758">
    <property type="entry name" value="SBF"/>
    <property type="match status" value="1"/>
</dbReference>
<keyword evidence="6 8" id="KW-1133">Transmembrane helix</keyword>
<dbReference type="GO" id="GO:0005886">
    <property type="term" value="C:plasma membrane"/>
    <property type="evidence" value="ECO:0007669"/>
    <property type="project" value="UniProtKB-SubCell"/>
</dbReference>
<dbReference type="PANTHER" id="PTHR43057:SF1">
    <property type="entry name" value="ARSENICAL-RESISTANCE PROTEIN 3"/>
    <property type="match status" value="1"/>
</dbReference>
<protein>
    <recommendedName>
        <fullName evidence="12">Arsenical-resistance protein</fullName>
    </recommendedName>
</protein>
<dbReference type="InterPro" id="IPR004706">
    <property type="entry name" value="Arsenical-R_Acr3"/>
</dbReference>
<feature type="transmembrane region" description="Helical" evidence="9">
    <location>
        <begin position="235"/>
        <end position="258"/>
    </location>
</feature>
<gene>
    <name evidence="10" type="ORF">TRICI_003917</name>
</gene>
<dbReference type="PANTHER" id="PTHR43057">
    <property type="entry name" value="ARSENITE EFFLUX TRANSPORTER"/>
    <property type="match status" value="1"/>
</dbReference>
<dbReference type="GO" id="GO:0015297">
    <property type="term" value="F:antiporter activity"/>
    <property type="evidence" value="ECO:0007669"/>
    <property type="project" value="UniProtKB-UniRule"/>
</dbReference>
<evidence type="ECO:0000256" key="8">
    <source>
        <dbReference type="PIRNR" id="PIRNR005508"/>
    </source>
</evidence>
<accession>A0A642V1W0</accession>
<evidence type="ECO:0000256" key="9">
    <source>
        <dbReference type="SAM" id="Phobius"/>
    </source>
</evidence>
<evidence type="ECO:0000256" key="4">
    <source>
        <dbReference type="ARBA" id="ARBA00022475"/>
    </source>
</evidence>
<dbReference type="VEuPathDB" id="FungiDB:TRICI_003917"/>
<evidence type="ECO:0000313" key="10">
    <source>
        <dbReference type="EMBL" id="KAA8911195.1"/>
    </source>
</evidence>
<dbReference type="GO" id="GO:0015104">
    <property type="term" value="F:antimonite transmembrane transporter activity"/>
    <property type="evidence" value="ECO:0007669"/>
    <property type="project" value="TreeGrafter"/>
</dbReference>
<dbReference type="Proteomes" id="UP000761534">
    <property type="component" value="Unassembled WGS sequence"/>
</dbReference>
<dbReference type="InterPro" id="IPR002657">
    <property type="entry name" value="BilAc:Na_symport/Acr3"/>
</dbReference>